<evidence type="ECO:0000256" key="1">
    <source>
        <dbReference type="ARBA" id="ARBA00007198"/>
    </source>
</evidence>
<dbReference type="InterPro" id="IPR006660">
    <property type="entry name" value="Arsenate_reductase-like"/>
</dbReference>
<proteinExistence type="inferred from homology"/>
<dbReference type="InterPro" id="IPR036249">
    <property type="entry name" value="Thioredoxin-like_sf"/>
</dbReference>
<dbReference type="Proteomes" id="UP001560019">
    <property type="component" value="Unassembled WGS sequence"/>
</dbReference>
<reference evidence="5 6" key="1">
    <citation type="submission" date="2024-06" db="EMBL/GenBank/DDBJ databases">
        <title>Genome of Rhodovulum iodosum, a marine photoferrotroph.</title>
        <authorList>
            <person name="Bianchini G."/>
            <person name="Nikeleit V."/>
            <person name="Kappler A."/>
            <person name="Bryce C."/>
            <person name="Sanchez-Baracaldo P."/>
        </authorList>
    </citation>
    <scope>NUCLEOTIDE SEQUENCE [LARGE SCALE GENOMIC DNA]</scope>
    <source>
        <strain evidence="5 6">UT/N1</strain>
    </source>
</reference>
<protein>
    <recommendedName>
        <fullName evidence="4">Arsenate reductase</fullName>
        <ecNumber evidence="4">1.20.4.1</ecNumber>
    </recommendedName>
</protein>
<name>A0ABV3XT00_9RHOB</name>
<dbReference type="EC" id="1.20.4.1" evidence="4"/>
<comment type="caution">
    <text evidence="5">The sequence shown here is derived from an EMBL/GenBank/DDBJ whole genome shotgun (WGS) entry which is preliminary data.</text>
</comment>
<dbReference type="InterPro" id="IPR006659">
    <property type="entry name" value="Arsenate_reductase"/>
</dbReference>
<dbReference type="PANTHER" id="PTHR30041:SF4">
    <property type="entry name" value="ARSENATE REDUCTASE"/>
    <property type="match status" value="1"/>
</dbReference>
<comment type="catalytic activity">
    <reaction evidence="4">
        <text>[glutaredoxin]-dithiol + arsenate + glutathione + H(+) = glutathionyl-S-S-[glutaredoxin] + arsenite + H2O</text>
        <dbReference type="Rhea" id="RHEA:22016"/>
        <dbReference type="Rhea" id="RHEA-COMP:10729"/>
        <dbReference type="Rhea" id="RHEA-COMP:17668"/>
        <dbReference type="ChEBI" id="CHEBI:15377"/>
        <dbReference type="ChEBI" id="CHEBI:15378"/>
        <dbReference type="ChEBI" id="CHEBI:29242"/>
        <dbReference type="ChEBI" id="CHEBI:29950"/>
        <dbReference type="ChEBI" id="CHEBI:48597"/>
        <dbReference type="ChEBI" id="CHEBI:57925"/>
        <dbReference type="ChEBI" id="CHEBI:146199"/>
        <dbReference type="EC" id="1.20.4.1"/>
    </reaction>
</comment>
<accession>A0ABV3XT00</accession>
<evidence type="ECO:0000256" key="3">
    <source>
        <dbReference type="PROSITE-ProRule" id="PRU01282"/>
    </source>
</evidence>
<evidence type="ECO:0000313" key="5">
    <source>
        <dbReference type="EMBL" id="MEX5728459.1"/>
    </source>
</evidence>
<dbReference type="Pfam" id="PF03960">
    <property type="entry name" value="ArsC"/>
    <property type="match status" value="1"/>
</dbReference>
<keyword evidence="2 4" id="KW-0560">Oxidoreductase</keyword>
<comment type="similarity">
    <text evidence="1 3 4">Belongs to the ArsC family.</text>
</comment>
<evidence type="ECO:0000256" key="2">
    <source>
        <dbReference type="ARBA" id="ARBA00023002"/>
    </source>
</evidence>
<gene>
    <name evidence="5" type="ORF">Ga0609869_001812</name>
</gene>
<dbReference type="EMBL" id="JBEHHI010000002">
    <property type="protein sequence ID" value="MEX5728459.1"/>
    <property type="molecule type" value="Genomic_DNA"/>
</dbReference>
<dbReference type="RefSeq" id="WP_125403179.1">
    <property type="nucleotide sequence ID" value="NZ_JBEHHI010000002.1"/>
</dbReference>
<evidence type="ECO:0000256" key="4">
    <source>
        <dbReference type="RuleBase" id="RU362029"/>
    </source>
</evidence>
<dbReference type="PANTHER" id="PTHR30041">
    <property type="entry name" value="ARSENATE REDUCTASE"/>
    <property type="match status" value="1"/>
</dbReference>
<keyword evidence="6" id="KW-1185">Reference proteome</keyword>
<evidence type="ECO:0000313" key="6">
    <source>
        <dbReference type="Proteomes" id="UP001560019"/>
    </source>
</evidence>
<dbReference type="Gene3D" id="3.40.30.10">
    <property type="entry name" value="Glutaredoxin"/>
    <property type="match status" value="1"/>
</dbReference>
<organism evidence="5 6">
    <name type="scientific">Rhodovulum iodosum</name>
    <dbReference type="NCBI Taxonomy" id="68291"/>
    <lineage>
        <taxon>Bacteria</taxon>
        <taxon>Pseudomonadati</taxon>
        <taxon>Pseudomonadota</taxon>
        <taxon>Alphaproteobacteria</taxon>
        <taxon>Rhodobacterales</taxon>
        <taxon>Paracoccaceae</taxon>
        <taxon>Rhodovulum</taxon>
    </lineage>
</organism>
<dbReference type="SUPFAM" id="SSF52833">
    <property type="entry name" value="Thioredoxin-like"/>
    <property type="match status" value="1"/>
</dbReference>
<dbReference type="PROSITE" id="PS51353">
    <property type="entry name" value="ARSC"/>
    <property type="match status" value="1"/>
</dbReference>
<sequence>MTQVVIWHNPRCSKSRAALKLIEDRRIAPVVRRYLDDRPSLAELRLARDTLGLRAVEMMRVKEKTFRELGLSQTDEDETLLAAMAAHPILIERPVVFANGKAALGRPPERVLDIL</sequence>
<dbReference type="CDD" id="cd03034">
    <property type="entry name" value="ArsC_ArsC"/>
    <property type="match status" value="1"/>
</dbReference>
<dbReference type="NCBIfam" id="TIGR00014">
    <property type="entry name" value="arsC"/>
    <property type="match status" value="1"/>
</dbReference>